<dbReference type="Gene3D" id="3.10.290.30">
    <property type="entry name" value="MM3350-like"/>
    <property type="match status" value="1"/>
</dbReference>
<feature type="domain" description="Plasmid pRiA4b Orf3-like" evidence="1">
    <location>
        <begin position="3"/>
        <end position="104"/>
    </location>
</feature>
<organism evidence="2">
    <name type="scientific">marine metagenome</name>
    <dbReference type="NCBI Taxonomy" id="408172"/>
    <lineage>
        <taxon>unclassified sequences</taxon>
        <taxon>metagenomes</taxon>
        <taxon>ecological metagenomes</taxon>
    </lineage>
</organism>
<dbReference type="Pfam" id="PF07929">
    <property type="entry name" value="PRiA4_ORF3"/>
    <property type="match status" value="1"/>
</dbReference>
<proteinExistence type="predicted"/>
<dbReference type="AlphaFoldDB" id="A0A381QSP6"/>
<sequence>MIEFHKTISSFFGFDSSEPSIFFKSNENWERDEEIKIFKLDDNDKVYSDSSISEFINSKGDKLIYIYDFLNYWTFFIDVNESVEKIKDKEYPFCVFSVGEVPNESPTNIFLNNPNSEEEMKDDLS</sequence>
<dbReference type="EMBL" id="UINC01001505">
    <property type="protein sequence ID" value="SUZ82406.1"/>
    <property type="molecule type" value="Genomic_DNA"/>
</dbReference>
<dbReference type="InterPro" id="IPR024047">
    <property type="entry name" value="MM3350-like_sf"/>
</dbReference>
<dbReference type="SUPFAM" id="SSF159941">
    <property type="entry name" value="MM3350-like"/>
    <property type="match status" value="1"/>
</dbReference>
<protein>
    <recommendedName>
        <fullName evidence="1">Plasmid pRiA4b Orf3-like domain-containing protein</fullName>
    </recommendedName>
</protein>
<accession>A0A381QSP6</accession>
<evidence type="ECO:0000259" key="1">
    <source>
        <dbReference type="Pfam" id="PF07929"/>
    </source>
</evidence>
<name>A0A381QSP6_9ZZZZ</name>
<reference evidence="2" key="1">
    <citation type="submission" date="2018-05" db="EMBL/GenBank/DDBJ databases">
        <authorList>
            <person name="Lanie J.A."/>
            <person name="Ng W.-L."/>
            <person name="Kazmierczak K.M."/>
            <person name="Andrzejewski T.M."/>
            <person name="Davidsen T.M."/>
            <person name="Wayne K.J."/>
            <person name="Tettelin H."/>
            <person name="Glass J.I."/>
            <person name="Rusch D."/>
            <person name="Podicherti R."/>
            <person name="Tsui H.-C.T."/>
            <person name="Winkler M.E."/>
        </authorList>
    </citation>
    <scope>NUCLEOTIDE SEQUENCE</scope>
</reference>
<evidence type="ECO:0000313" key="2">
    <source>
        <dbReference type="EMBL" id="SUZ82406.1"/>
    </source>
</evidence>
<dbReference type="InterPro" id="IPR012912">
    <property type="entry name" value="Plasmid_pRiA4b_Orf3-like"/>
</dbReference>
<gene>
    <name evidence="2" type="ORF">METZ01_LOCUS35260</name>
</gene>